<organism evidence="1 2">
    <name type="scientific">Mycena rosella</name>
    <name type="common">Pink bonnet</name>
    <name type="synonym">Agaricus rosellus</name>
    <dbReference type="NCBI Taxonomy" id="1033263"/>
    <lineage>
        <taxon>Eukaryota</taxon>
        <taxon>Fungi</taxon>
        <taxon>Dikarya</taxon>
        <taxon>Basidiomycota</taxon>
        <taxon>Agaricomycotina</taxon>
        <taxon>Agaricomycetes</taxon>
        <taxon>Agaricomycetidae</taxon>
        <taxon>Agaricales</taxon>
        <taxon>Marasmiineae</taxon>
        <taxon>Mycenaceae</taxon>
        <taxon>Mycena</taxon>
    </lineage>
</organism>
<dbReference type="EMBL" id="JARKIE010000094">
    <property type="protein sequence ID" value="KAJ7686634.1"/>
    <property type="molecule type" value="Genomic_DNA"/>
</dbReference>
<dbReference type="AlphaFoldDB" id="A0AAD7DD98"/>
<dbReference type="Proteomes" id="UP001221757">
    <property type="component" value="Unassembled WGS sequence"/>
</dbReference>
<proteinExistence type="predicted"/>
<keyword evidence="2" id="KW-1185">Reference proteome</keyword>
<evidence type="ECO:0000313" key="2">
    <source>
        <dbReference type="Proteomes" id="UP001221757"/>
    </source>
</evidence>
<evidence type="ECO:0000313" key="1">
    <source>
        <dbReference type="EMBL" id="KAJ7686634.1"/>
    </source>
</evidence>
<reference evidence="1" key="1">
    <citation type="submission" date="2023-03" db="EMBL/GenBank/DDBJ databases">
        <title>Massive genome expansion in bonnet fungi (Mycena s.s.) driven by repeated elements and novel gene families across ecological guilds.</title>
        <authorList>
            <consortium name="Lawrence Berkeley National Laboratory"/>
            <person name="Harder C.B."/>
            <person name="Miyauchi S."/>
            <person name="Viragh M."/>
            <person name="Kuo A."/>
            <person name="Thoen E."/>
            <person name="Andreopoulos B."/>
            <person name="Lu D."/>
            <person name="Skrede I."/>
            <person name="Drula E."/>
            <person name="Henrissat B."/>
            <person name="Morin E."/>
            <person name="Kohler A."/>
            <person name="Barry K."/>
            <person name="LaButti K."/>
            <person name="Morin E."/>
            <person name="Salamov A."/>
            <person name="Lipzen A."/>
            <person name="Mereny Z."/>
            <person name="Hegedus B."/>
            <person name="Baldrian P."/>
            <person name="Stursova M."/>
            <person name="Weitz H."/>
            <person name="Taylor A."/>
            <person name="Grigoriev I.V."/>
            <person name="Nagy L.G."/>
            <person name="Martin F."/>
            <person name="Kauserud H."/>
        </authorList>
    </citation>
    <scope>NUCLEOTIDE SEQUENCE</scope>
    <source>
        <strain evidence="1">CBHHK067</strain>
    </source>
</reference>
<accession>A0AAD7DD98</accession>
<comment type="caution">
    <text evidence="1">The sequence shown here is derived from an EMBL/GenBank/DDBJ whole genome shotgun (WGS) entry which is preliminary data.</text>
</comment>
<protein>
    <submittedName>
        <fullName evidence="1">Uncharacterized protein</fullName>
    </submittedName>
</protein>
<name>A0AAD7DD98_MYCRO</name>
<gene>
    <name evidence="1" type="ORF">B0H17DRAFT_1136726</name>
</gene>
<sequence length="177" mass="19395">MANWSKKLRGKVRRAKSVLTKFNARWWVGWMSGQGACNEQKRKVHAPRRVDAINVGTHNPDSTAADAAPCSMQILPLHGSLSPPPPHPTHTRISSAHALSCKSFQYSDFSLQISISHSESDNGHRQPGGPRSRPVDALDQIATLCPSHLIAERGTRVKFRIGPTRMMVSRSVYGPGG</sequence>